<comment type="catalytic activity">
    <reaction evidence="8">
        <text>L-arginine + H(+) = agmatine + CO2</text>
        <dbReference type="Rhea" id="RHEA:17641"/>
        <dbReference type="ChEBI" id="CHEBI:15378"/>
        <dbReference type="ChEBI" id="CHEBI:16526"/>
        <dbReference type="ChEBI" id="CHEBI:32682"/>
        <dbReference type="ChEBI" id="CHEBI:58145"/>
        <dbReference type="EC" id="4.1.1.19"/>
    </reaction>
</comment>
<evidence type="ECO:0000313" key="10">
    <source>
        <dbReference type="Proteomes" id="UP000179243"/>
    </source>
</evidence>
<protein>
    <recommendedName>
        <fullName evidence="4">Pyruvoyl-dependent arginine decarboxylase AaxB</fullName>
        <ecNumber evidence="3">4.1.1.19</ecNumber>
    </recommendedName>
</protein>
<evidence type="ECO:0000256" key="2">
    <source>
        <dbReference type="ARBA" id="ARBA00008611"/>
    </source>
</evidence>
<dbReference type="Pfam" id="PF01862">
    <property type="entry name" value="PvlArgDC"/>
    <property type="match status" value="1"/>
</dbReference>
<dbReference type="HAMAP" id="MF_01404">
    <property type="entry name" value="PvlArgDC"/>
    <property type="match status" value="1"/>
</dbReference>
<dbReference type="PANTHER" id="PTHR40438:SF1">
    <property type="entry name" value="PYRUVOYL-DEPENDENT ARGININE DECARBOXYLASE"/>
    <property type="match status" value="1"/>
</dbReference>
<comment type="cofactor">
    <cofactor evidence="1">
        <name>pyruvate</name>
        <dbReference type="ChEBI" id="CHEBI:15361"/>
    </cofactor>
</comment>
<dbReference type="InterPro" id="IPR002724">
    <property type="entry name" value="Pyruvoyl-dep_arg_deCO2ase"/>
</dbReference>
<dbReference type="AlphaFoldDB" id="A0A1F7FBQ2"/>
<evidence type="ECO:0000313" key="9">
    <source>
        <dbReference type="EMBL" id="OGK04058.1"/>
    </source>
</evidence>
<evidence type="ECO:0000256" key="6">
    <source>
        <dbReference type="ARBA" id="ARBA00023239"/>
    </source>
</evidence>
<dbReference type="Proteomes" id="UP000179243">
    <property type="component" value="Unassembled WGS sequence"/>
</dbReference>
<evidence type="ECO:0000256" key="3">
    <source>
        <dbReference type="ARBA" id="ARBA00012426"/>
    </source>
</evidence>
<evidence type="ECO:0000256" key="5">
    <source>
        <dbReference type="ARBA" id="ARBA00022793"/>
    </source>
</evidence>
<dbReference type="NCBIfam" id="TIGR00286">
    <property type="entry name" value="pyruvoyl-dependent arginine decarboxylase"/>
    <property type="match status" value="1"/>
</dbReference>
<keyword evidence="5" id="KW-0210">Decarboxylase</keyword>
<organism evidence="9 10">
    <name type="scientific">Candidatus Raymondbacteria bacterium RIFOXYD12_FULL_49_13</name>
    <dbReference type="NCBI Taxonomy" id="1817890"/>
    <lineage>
        <taxon>Bacteria</taxon>
        <taxon>Raymondiibacteriota</taxon>
    </lineage>
</organism>
<evidence type="ECO:0000256" key="8">
    <source>
        <dbReference type="ARBA" id="ARBA00049309"/>
    </source>
</evidence>
<dbReference type="EMBL" id="MFYX01000077">
    <property type="protein sequence ID" value="OGK04058.1"/>
    <property type="molecule type" value="Genomic_DNA"/>
</dbReference>
<dbReference type="PIRSF" id="PIRSF005216">
    <property type="entry name" value="Pyruvoyl-dep_arg_deCO2ase"/>
    <property type="match status" value="1"/>
</dbReference>
<dbReference type="Gene3D" id="3.50.20.10">
    <property type="entry name" value="Pyruvoyl-Dependent Histidine Decarboxylase, subunit B"/>
    <property type="match status" value="1"/>
</dbReference>
<proteinExistence type="inferred from homology"/>
<keyword evidence="6" id="KW-0456">Lyase</keyword>
<dbReference type="PANTHER" id="PTHR40438">
    <property type="entry name" value="PYRUVOYL-DEPENDENT ARGININE DECARBOXYLASE"/>
    <property type="match status" value="1"/>
</dbReference>
<name>A0A1F7FBQ2_UNCRA</name>
<dbReference type="Gene3D" id="3.30.60.30">
    <property type="match status" value="1"/>
</dbReference>
<keyword evidence="7" id="KW-0670">Pyruvate</keyword>
<reference evidence="9 10" key="1">
    <citation type="journal article" date="2016" name="Nat. Commun.">
        <title>Thousands of microbial genomes shed light on interconnected biogeochemical processes in an aquifer system.</title>
        <authorList>
            <person name="Anantharaman K."/>
            <person name="Brown C.T."/>
            <person name="Hug L.A."/>
            <person name="Sharon I."/>
            <person name="Castelle C.J."/>
            <person name="Probst A.J."/>
            <person name="Thomas B.C."/>
            <person name="Singh A."/>
            <person name="Wilkins M.J."/>
            <person name="Karaoz U."/>
            <person name="Brodie E.L."/>
            <person name="Williams K.H."/>
            <person name="Hubbard S.S."/>
            <person name="Banfield J.F."/>
        </authorList>
    </citation>
    <scope>NUCLEOTIDE SEQUENCE [LARGE SCALE GENOMIC DNA]</scope>
</reference>
<sequence length="188" mass="20872">MTAKDFIPKKVFFTKGVGLHKSRLGSFELALRAAKIAQFNLVRVSSIFPPFCKVVNREEGLSHLNPGQIVFCVLSEVSTNEPERRIASSIGAARPVDKLRYGYLSEHHSFGETARQAGDFAEDLAAEMLGSTMGLDINVDKAWDARRSIYRFPRNIIKARNMTATATGNRDGLWTTCMTAAIFILDDD</sequence>
<dbReference type="GO" id="GO:0008792">
    <property type="term" value="F:arginine decarboxylase activity"/>
    <property type="evidence" value="ECO:0007669"/>
    <property type="project" value="UniProtKB-EC"/>
</dbReference>
<dbReference type="SFLD" id="SFLDS00055">
    <property type="entry name" value="Pyruvoyl-Dependent_Histidine/A"/>
    <property type="match status" value="1"/>
</dbReference>
<accession>A0A1F7FBQ2</accession>
<comment type="similarity">
    <text evidence="2">Belongs to the pyruvoyl-dependent arginine decarboxylase family.</text>
</comment>
<evidence type="ECO:0000256" key="7">
    <source>
        <dbReference type="ARBA" id="ARBA00023317"/>
    </source>
</evidence>
<dbReference type="InterPro" id="IPR016104">
    <property type="entry name" value="Pyr-dep_his/arg-deCO2ase"/>
</dbReference>
<comment type="caution">
    <text evidence="9">The sequence shown here is derived from an EMBL/GenBank/DDBJ whole genome shotgun (WGS) entry which is preliminary data.</text>
</comment>
<evidence type="ECO:0000256" key="1">
    <source>
        <dbReference type="ARBA" id="ARBA00001928"/>
    </source>
</evidence>
<gene>
    <name evidence="9" type="ORF">A2519_00910</name>
</gene>
<dbReference type="SUPFAM" id="SSF56271">
    <property type="entry name" value="Pyruvoyl-dependent histidine and arginine decarboxylases"/>
    <property type="match status" value="1"/>
</dbReference>
<dbReference type="GO" id="GO:0006527">
    <property type="term" value="P:L-arginine catabolic process"/>
    <property type="evidence" value="ECO:0007669"/>
    <property type="project" value="InterPro"/>
</dbReference>
<dbReference type="SFLD" id="SFLDG01170">
    <property type="entry name" value="Pyruvoyl-dependent_arginine_de"/>
    <property type="match status" value="1"/>
</dbReference>
<dbReference type="InterPro" id="IPR016105">
    <property type="entry name" value="Pyr-dep_his/arg-deCO2ase_sand"/>
</dbReference>
<evidence type="ECO:0000256" key="4">
    <source>
        <dbReference type="ARBA" id="ARBA00014727"/>
    </source>
</evidence>
<dbReference type="EC" id="4.1.1.19" evidence="3"/>